<dbReference type="OrthoDB" id="6068722at2759"/>
<protein>
    <submittedName>
        <fullName evidence="1">Uncharacterized protein</fullName>
    </submittedName>
</protein>
<sequence length="272" mass="31699">MLEIDENKYVLYSSVDKKLQLVQFISNAINIQKEITDIVVSDIAVSKDNHILLLIKSDLYCLTDTGKLKKLALGTAYEDLDSVQCIHLNNENQIVIGSKFDNDYYFEEERYYGMIMSFDSVEHFCNRTQEEFVEEPLFNKILYRFLPDRIISTNDNDYCLIVRETLHESKQISRFNHEFESKWIYDGCCKHTFYPIDIEESPTELICVVDNYEGGVIHVLNRDGNVLTCNLLANEDVEYPISVHITVYGMIIIGSEKTKKNQQAHIYLFKLK</sequence>
<name>A0A8S3VKT1_MYTED</name>
<dbReference type="AlphaFoldDB" id="A0A8S3VKT1"/>
<comment type="caution">
    <text evidence="1">The sequence shown here is derived from an EMBL/GenBank/DDBJ whole genome shotgun (WGS) entry which is preliminary data.</text>
</comment>
<keyword evidence="2" id="KW-1185">Reference proteome</keyword>
<reference evidence="1" key="1">
    <citation type="submission" date="2021-03" db="EMBL/GenBank/DDBJ databases">
        <authorList>
            <person name="Bekaert M."/>
        </authorList>
    </citation>
    <scope>NUCLEOTIDE SEQUENCE</scope>
</reference>
<dbReference type="SUPFAM" id="SSF101898">
    <property type="entry name" value="NHL repeat"/>
    <property type="match status" value="1"/>
</dbReference>
<dbReference type="Proteomes" id="UP000683360">
    <property type="component" value="Unassembled WGS sequence"/>
</dbReference>
<organism evidence="1 2">
    <name type="scientific">Mytilus edulis</name>
    <name type="common">Blue mussel</name>
    <dbReference type="NCBI Taxonomy" id="6550"/>
    <lineage>
        <taxon>Eukaryota</taxon>
        <taxon>Metazoa</taxon>
        <taxon>Spiralia</taxon>
        <taxon>Lophotrochozoa</taxon>
        <taxon>Mollusca</taxon>
        <taxon>Bivalvia</taxon>
        <taxon>Autobranchia</taxon>
        <taxon>Pteriomorphia</taxon>
        <taxon>Mytilida</taxon>
        <taxon>Mytiloidea</taxon>
        <taxon>Mytilidae</taxon>
        <taxon>Mytilinae</taxon>
        <taxon>Mytilus</taxon>
    </lineage>
</organism>
<accession>A0A8S3VKT1</accession>
<evidence type="ECO:0000313" key="2">
    <source>
        <dbReference type="Proteomes" id="UP000683360"/>
    </source>
</evidence>
<proteinExistence type="predicted"/>
<evidence type="ECO:0000313" key="1">
    <source>
        <dbReference type="EMBL" id="CAG2255632.1"/>
    </source>
</evidence>
<dbReference type="EMBL" id="CAJPWZ010003280">
    <property type="protein sequence ID" value="CAG2255632.1"/>
    <property type="molecule type" value="Genomic_DNA"/>
</dbReference>
<gene>
    <name evidence="1" type="ORF">MEDL_67031</name>
</gene>